<accession>A0ABY0ILF2</accession>
<reference evidence="1 2" key="1">
    <citation type="submission" date="2019-02" db="EMBL/GenBank/DDBJ databases">
        <title>Genomic Encyclopedia of Type Strains, Phase IV (KMG-IV): sequencing the most valuable type-strain genomes for metagenomic binning, comparative biology and taxonomic classification.</title>
        <authorList>
            <person name="Goeker M."/>
        </authorList>
    </citation>
    <scope>NUCLEOTIDE SEQUENCE [LARGE SCALE GENOMIC DNA]</scope>
    <source>
        <strain evidence="1 2">DSM 21223</strain>
    </source>
</reference>
<evidence type="ECO:0000313" key="1">
    <source>
        <dbReference type="EMBL" id="RZT76003.1"/>
    </source>
</evidence>
<dbReference type="EMBL" id="SHKM01000002">
    <property type="protein sequence ID" value="RZT76003.1"/>
    <property type="molecule type" value="Genomic_DNA"/>
</dbReference>
<organism evidence="1 2">
    <name type="scientific">Azospira oryzae</name>
    <dbReference type="NCBI Taxonomy" id="146939"/>
    <lineage>
        <taxon>Bacteria</taxon>
        <taxon>Pseudomonadati</taxon>
        <taxon>Pseudomonadota</taxon>
        <taxon>Betaproteobacteria</taxon>
        <taxon>Rhodocyclales</taxon>
        <taxon>Rhodocyclaceae</taxon>
        <taxon>Azospira</taxon>
    </lineage>
</organism>
<protein>
    <submittedName>
        <fullName evidence="1">Anti-sigma factor RsiW</fullName>
    </submittedName>
</protein>
<evidence type="ECO:0000313" key="2">
    <source>
        <dbReference type="Proteomes" id="UP000292136"/>
    </source>
</evidence>
<gene>
    <name evidence="1" type="ORF">EV678_1871</name>
</gene>
<keyword evidence="2" id="KW-1185">Reference proteome</keyword>
<proteinExistence type="predicted"/>
<name>A0ABY0ILF2_9RHOO</name>
<sequence length="258" mass="28308">MTPQPIHEDELQAWADRRLPAERQTQVESYLEQHPDTHARLQAYQAQNRALQSLFQPVLEEDIPEHLQELPRPAPLLRQRFLTWPWQSAAAVLLVLSGALAGWQAHTYLPSPSLAAALPRQAAIAHAVYTPEVRHPVEVGADQETHLAAWLSKRLGAPLRPPRLGAQGFELVGGRLLPGGQGPVALFMYQDGGGQRLTLYVSGEGSGSGDTSFRFSREGDVSVFYWVDGGFGYALSGTLDKASLGTIATQVYQQLEAR</sequence>
<comment type="caution">
    <text evidence="1">The sequence shown here is derived from an EMBL/GenBank/DDBJ whole genome shotgun (WGS) entry which is preliminary data.</text>
</comment>
<dbReference type="Proteomes" id="UP000292136">
    <property type="component" value="Unassembled WGS sequence"/>
</dbReference>
<dbReference type="RefSeq" id="WP_130459338.1">
    <property type="nucleotide sequence ID" value="NZ_SHKM01000002.1"/>
</dbReference>